<keyword evidence="2 4" id="KW-0547">Nucleotide-binding</keyword>
<evidence type="ECO:0000313" key="5">
    <source>
        <dbReference type="EMBL" id="GAA0443314.1"/>
    </source>
</evidence>
<dbReference type="NCBIfam" id="TIGR02727">
    <property type="entry name" value="MTHFS_bact"/>
    <property type="match status" value="1"/>
</dbReference>
<protein>
    <recommendedName>
        <fullName evidence="4">5-formyltetrahydrofolate cyclo-ligase</fullName>
        <ecNumber evidence="4">6.3.3.2</ecNumber>
    </recommendedName>
</protein>
<organism evidence="5 6">
    <name type="scientific">Lentibacillus halophilus</name>
    <dbReference type="NCBI Taxonomy" id="295065"/>
    <lineage>
        <taxon>Bacteria</taxon>
        <taxon>Bacillati</taxon>
        <taxon>Bacillota</taxon>
        <taxon>Bacilli</taxon>
        <taxon>Bacillales</taxon>
        <taxon>Bacillaceae</taxon>
        <taxon>Lentibacillus</taxon>
    </lineage>
</organism>
<dbReference type="EC" id="6.3.3.2" evidence="4"/>
<reference evidence="6" key="1">
    <citation type="journal article" date="2019" name="Int. J. Syst. Evol. Microbiol.">
        <title>The Global Catalogue of Microorganisms (GCM) 10K type strain sequencing project: providing services to taxonomists for standard genome sequencing and annotation.</title>
        <authorList>
            <consortium name="The Broad Institute Genomics Platform"/>
            <consortium name="The Broad Institute Genome Sequencing Center for Infectious Disease"/>
            <person name="Wu L."/>
            <person name="Ma J."/>
        </authorList>
    </citation>
    <scope>NUCLEOTIDE SEQUENCE [LARGE SCALE GENOMIC DNA]</scope>
    <source>
        <strain evidence="6">JCM 12149</strain>
    </source>
</reference>
<comment type="cofactor">
    <cofactor evidence="4">
        <name>Mg(2+)</name>
        <dbReference type="ChEBI" id="CHEBI:18420"/>
    </cofactor>
</comment>
<dbReference type="InterPro" id="IPR037171">
    <property type="entry name" value="NagB/RpiA_transferase-like"/>
</dbReference>
<dbReference type="Gene3D" id="3.40.50.10420">
    <property type="entry name" value="NagB/RpiA/CoA transferase-like"/>
    <property type="match status" value="1"/>
</dbReference>
<proteinExistence type="inferred from homology"/>
<evidence type="ECO:0000256" key="1">
    <source>
        <dbReference type="ARBA" id="ARBA00010638"/>
    </source>
</evidence>
<name>A0ABP3J5X7_9BACI</name>
<dbReference type="PANTHER" id="PTHR23407">
    <property type="entry name" value="ATPASE INHIBITOR/5-FORMYLTETRAHYDROFOLATE CYCLO-LIGASE"/>
    <property type="match status" value="1"/>
</dbReference>
<evidence type="ECO:0000256" key="2">
    <source>
        <dbReference type="ARBA" id="ARBA00022741"/>
    </source>
</evidence>
<keyword evidence="6" id="KW-1185">Reference proteome</keyword>
<keyword evidence="4" id="KW-0479">Metal-binding</keyword>
<dbReference type="PIRSF" id="PIRSF006806">
    <property type="entry name" value="FTHF_cligase"/>
    <property type="match status" value="1"/>
</dbReference>
<evidence type="ECO:0000256" key="4">
    <source>
        <dbReference type="RuleBase" id="RU361279"/>
    </source>
</evidence>
<evidence type="ECO:0000256" key="3">
    <source>
        <dbReference type="ARBA" id="ARBA00022840"/>
    </source>
</evidence>
<comment type="caution">
    <text evidence="5">The sequence shown here is derived from an EMBL/GenBank/DDBJ whole genome shotgun (WGS) entry which is preliminary data.</text>
</comment>
<dbReference type="SUPFAM" id="SSF100950">
    <property type="entry name" value="NagB/RpiA/CoA transferase-like"/>
    <property type="match status" value="1"/>
</dbReference>
<comment type="similarity">
    <text evidence="1 4">Belongs to the 5-formyltetrahydrofolate cyclo-ligase family.</text>
</comment>
<sequence>MQKRNMRKDAKDELKKLSDAHRMQIEKKLKQNLVSSDVWKRADRIGITVSKGMEWDTNPIIEAAWQEGKTVAVPKCYPDERKLTFFDFHTYDQLETVYYNLLEPNPNKTDNVNKETIDLLIVPGLLFDQGGFRIGFGGGYYDRFLADFPNRTLSLAADFQVVEKLPSDSYDVPVDSLITEHGMLDQGGM</sequence>
<dbReference type="InterPro" id="IPR024185">
    <property type="entry name" value="FTHF_cligase-like_sf"/>
</dbReference>
<dbReference type="EMBL" id="BAAADM010000054">
    <property type="protein sequence ID" value="GAA0443314.1"/>
    <property type="molecule type" value="Genomic_DNA"/>
</dbReference>
<keyword evidence="4" id="KW-0460">Magnesium</keyword>
<accession>A0ABP3J5X7</accession>
<keyword evidence="3 4" id="KW-0067">ATP-binding</keyword>
<dbReference type="Pfam" id="PF01812">
    <property type="entry name" value="5-FTHF_cyc-lig"/>
    <property type="match status" value="1"/>
</dbReference>
<dbReference type="PANTHER" id="PTHR23407:SF1">
    <property type="entry name" value="5-FORMYLTETRAHYDROFOLATE CYCLO-LIGASE"/>
    <property type="match status" value="1"/>
</dbReference>
<gene>
    <name evidence="5" type="ORF">GCM10008983_20640</name>
</gene>
<dbReference type="Proteomes" id="UP001501459">
    <property type="component" value="Unassembled WGS sequence"/>
</dbReference>
<comment type="catalytic activity">
    <reaction evidence="4">
        <text>(6S)-5-formyl-5,6,7,8-tetrahydrofolate + ATP = (6R)-5,10-methenyltetrahydrofolate + ADP + phosphate</text>
        <dbReference type="Rhea" id="RHEA:10488"/>
        <dbReference type="ChEBI" id="CHEBI:30616"/>
        <dbReference type="ChEBI" id="CHEBI:43474"/>
        <dbReference type="ChEBI" id="CHEBI:57455"/>
        <dbReference type="ChEBI" id="CHEBI:57457"/>
        <dbReference type="ChEBI" id="CHEBI:456216"/>
        <dbReference type="EC" id="6.3.3.2"/>
    </reaction>
</comment>
<dbReference type="InterPro" id="IPR002698">
    <property type="entry name" value="FTHF_cligase"/>
</dbReference>
<evidence type="ECO:0000313" key="6">
    <source>
        <dbReference type="Proteomes" id="UP001501459"/>
    </source>
</evidence>